<dbReference type="AlphaFoldDB" id="C5KRP5"/>
<keyword evidence="3" id="KW-1185">Reference proteome</keyword>
<reference evidence="2 3" key="1">
    <citation type="submission" date="2008-07" db="EMBL/GenBank/DDBJ databases">
        <authorList>
            <person name="El-Sayed N."/>
            <person name="Caler E."/>
            <person name="Inman J."/>
            <person name="Amedeo P."/>
            <person name="Hass B."/>
            <person name="Wortman J."/>
        </authorList>
    </citation>
    <scope>NUCLEOTIDE SEQUENCE [LARGE SCALE GENOMIC DNA]</scope>
    <source>
        <strain evidence="3">ATCC 50983 / TXsc</strain>
    </source>
</reference>
<dbReference type="RefSeq" id="XP_002781053.1">
    <property type="nucleotide sequence ID" value="XM_002781007.1"/>
</dbReference>
<accession>C5KRP5</accession>
<dbReference type="EMBL" id="GG675888">
    <property type="protein sequence ID" value="EER12848.1"/>
    <property type="molecule type" value="Genomic_DNA"/>
</dbReference>
<name>C5KRP5_PERM5</name>
<dbReference type="GeneID" id="9055642"/>
<dbReference type="Proteomes" id="UP000007800">
    <property type="component" value="Unassembled WGS sequence"/>
</dbReference>
<feature type="signal peptide" evidence="1">
    <location>
        <begin position="1"/>
        <end position="19"/>
    </location>
</feature>
<proteinExistence type="predicted"/>
<protein>
    <submittedName>
        <fullName evidence="2">Uncharacterized protein</fullName>
    </submittedName>
</protein>
<evidence type="ECO:0000313" key="3">
    <source>
        <dbReference type="Proteomes" id="UP000007800"/>
    </source>
</evidence>
<organism evidence="3">
    <name type="scientific">Perkinsus marinus (strain ATCC 50983 / TXsc)</name>
    <dbReference type="NCBI Taxonomy" id="423536"/>
    <lineage>
        <taxon>Eukaryota</taxon>
        <taxon>Sar</taxon>
        <taxon>Alveolata</taxon>
        <taxon>Perkinsozoa</taxon>
        <taxon>Perkinsea</taxon>
        <taxon>Perkinsida</taxon>
        <taxon>Perkinsidae</taxon>
        <taxon>Perkinsus</taxon>
    </lineage>
</organism>
<keyword evidence="1" id="KW-0732">Signal</keyword>
<evidence type="ECO:0000313" key="2">
    <source>
        <dbReference type="EMBL" id="EER12848.1"/>
    </source>
</evidence>
<dbReference type="InParanoid" id="C5KRP5"/>
<feature type="chain" id="PRO_5002954287" evidence="1">
    <location>
        <begin position="20"/>
        <end position="141"/>
    </location>
</feature>
<sequence>MEVLHLITSLIICGMGVRGHVVYRPCIDEFGQYGEYIIRIEFKLNSDVLLTYQENPLGPKKVYTCMYDFDAREKEMDEEYIRIYFLGRECRRLVKDSKGRLNEDSLDPFLTFPNLDYLYMKLPSRNSTALYKNKGAWPCPV</sequence>
<evidence type="ECO:0000256" key="1">
    <source>
        <dbReference type="SAM" id="SignalP"/>
    </source>
</evidence>
<gene>
    <name evidence="2" type="ORF">Pmar_PMAR021919</name>
</gene>